<dbReference type="InterPro" id="IPR046956">
    <property type="entry name" value="RLP23-like"/>
</dbReference>
<comment type="subcellular location">
    <subcellularLocation>
        <location evidence="1">Cell membrane</location>
        <topology evidence="1">Single-pass type I membrane protein</topology>
    </subcellularLocation>
</comment>
<proteinExistence type="inferred from homology"/>
<evidence type="ECO:0000256" key="8">
    <source>
        <dbReference type="ARBA" id="ARBA00022989"/>
    </source>
</evidence>
<sequence>MNNGKGFGVHVFFVCVFLVATTCTCLGVGNIGNITVVCSVQERLTLLRFKQSVRDEFKILDHGWVMTVASRKESSAMFDTPSVSDNVVRLLLRGGYFASESYLVGKELDSSLAELMHLKYLDLGDNDFGGSRIPDFIGSLKHLTYLSLSNARFQGIIPDHIGNLSNLKVLDLSLNSKLVVEDVSWTFGLSSLEHLDLSSLNLVGARNLDMVLHMIIPSLKKLSLSCCGLSNADFQNSSRIVSNIEHLDLGFNSFKGPLPGFLKNMTSLITFLDLSDFDVSLAWNFANLLNMILSLRELHLSSCGLHNTFLSSIHLNFSTLSNIQHLDLGDNSIEGMFPSLFTNMSSLKVLDLSRNSLSSWVPVMPNLLELDLSFNEFKQIEHVGIWRHCQLKQLNATSNSFDKEIIDSPKNKSECSGYALEILD</sequence>
<evidence type="ECO:0000313" key="12">
    <source>
        <dbReference type="EMBL" id="KAJ0207869.1"/>
    </source>
</evidence>
<dbReference type="GO" id="GO:0005886">
    <property type="term" value="C:plasma membrane"/>
    <property type="evidence" value="ECO:0007669"/>
    <property type="project" value="UniProtKB-SubCell"/>
</dbReference>
<protein>
    <recommendedName>
        <fullName evidence="14">Leucine-rich repeat-containing N-terminal plant-type domain-containing protein</fullName>
    </recommendedName>
</protein>
<name>A0A9R1VM71_LACSA</name>
<keyword evidence="13" id="KW-1185">Reference proteome</keyword>
<dbReference type="Pfam" id="PF13855">
    <property type="entry name" value="LRR_8"/>
    <property type="match status" value="2"/>
</dbReference>
<evidence type="ECO:0000256" key="3">
    <source>
        <dbReference type="ARBA" id="ARBA00022475"/>
    </source>
</evidence>
<dbReference type="InterPro" id="IPR032675">
    <property type="entry name" value="LRR_dom_sf"/>
</dbReference>
<dbReference type="Pfam" id="PF00560">
    <property type="entry name" value="LRR_1"/>
    <property type="match status" value="1"/>
</dbReference>
<keyword evidence="7" id="KW-0677">Repeat</keyword>
<dbReference type="PANTHER" id="PTHR48063">
    <property type="entry name" value="LRR RECEPTOR-LIKE KINASE"/>
    <property type="match status" value="1"/>
</dbReference>
<comment type="caution">
    <text evidence="12">The sequence shown here is derived from an EMBL/GenBank/DDBJ whole genome shotgun (WGS) entry which is preliminary data.</text>
</comment>
<evidence type="ECO:0000256" key="7">
    <source>
        <dbReference type="ARBA" id="ARBA00022737"/>
    </source>
</evidence>
<dbReference type="Proteomes" id="UP000235145">
    <property type="component" value="Unassembled WGS sequence"/>
</dbReference>
<accession>A0A9R1VM71</accession>
<dbReference type="Gene3D" id="3.80.10.10">
    <property type="entry name" value="Ribonuclease Inhibitor"/>
    <property type="match status" value="3"/>
</dbReference>
<evidence type="ECO:0000313" key="13">
    <source>
        <dbReference type="Proteomes" id="UP000235145"/>
    </source>
</evidence>
<dbReference type="AlphaFoldDB" id="A0A9R1VM71"/>
<evidence type="ECO:0008006" key="14">
    <source>
        <dbReference type="Google" id="ProtNLM"/>
    </source>
</evidence>
<comment type="similarity">
    <text evidence="2">Belongs to the RLP family.</text>
</comment>
<keyword evidence="5" id="KW-0812">Transmembrane</keyword>
<evidence type="ECO:0000256" key="5">
    <source>
        <dbReference type="ARBA" id="ARBA00022692"/>
    </source>
</evidence>
<dbReference type="SUPFAM" id="SSF52058">
    <property type="entry name" value="L domain-like"/>
    <property type="match status" value="1"/>
</dbReference>
<reference evidence="12 13" key="1">
    <citation type="journal article" date="2017" name="Nat. Commun.">
        <title>Genome assembly with in vitro proximity ligation data and whole-genome triplication in lettuce.</title>
        <authorList>
            <person name="Reyes-Chin-Wo S."/>
            <person name="Wang Z."/>
            <person name="Yang X."/>
            <person name="Kozik A."/>
            <person name="Arikit S."/>
            <person name="Song C."/>
            <person name="Xia L."/>
            <person name="Froenicke L."/>
            <person name="Lavelle D.O."/>
            <person name="Truco M.J."/>
            <person name="Xia R."/>
            <person name="Zhu S."/>
            <person name="Xu C."/>
            <person name="Xu H."/>
            <person name="Xu X."/>
            <person name="Cox K."/>
            <person name="Korf I."/>
            <person name="Meyers B.C."/>
            <person name="Michelmore R.W."/>
        </authorList>
    </citation>
    <scope>NUCLEOTIDE SEQUENCE [LARGE SCALE GENOMIC DNA]</scope>
    <source>
        <strain evidence="13">cv. Salinas</strain>
        <tissue evidence="12">Seedlings</tissue>
    </source>
</reference>
<dbReference type="InterPro" id="IPR003591">
    <property type="entry name" value="Leu-rich_rpt_typical-subtyp"/>
</dbReference>
<dbReference type="GO" id="GO:0051707">
    <property type="term" value="P:response to other organism"/>
    <property type="evidence" value="ECO:0007669"/>
    <property type="project" value="UniProtKB-ARBA"/>
</dbReference>
<dbReference type="InterPro" id="IPR001611">
    <property type="entry name" value="Leu-rich_rpt"/>
</dbReference>
<dbReference type="GO" id="GO:0006952">
    <property type="term" value="P:defense response"/>
    <property type="evidence" value="ECO:0007669"/>
    <property type="project" value="UniProtKB-ARBA"/>
</dbReference>
<dbReference type="Pfam" id="PF13516">
    <property type="entry name" value="LRR_6"/>
    <property type="match status" value="1"/>
</dbReference>
<evidence type="ECO:0000256" key="11">
    <source>
        <dbReference type="SAM" id="SignalP"/>
    </source>
</evidence>
<keyword evidence="4" id="KW-0433">Leucine-rich repeat</keyword>
<dbReference type="PANTHER" id="PTHR48063:SF106">
    <property type="entry name" value="LEUCINE-RICH REPEAT DOMAIN, L DOMAIN-LIKE PROTEIN-RELATED"/>
    <property type="match status" value="1"/>
</dbReference>
<keyword evidence="8" id="KW-1133">Transmembrane helix</keyword>
<evidence type="ECO:0000256" key="4">
    <source>
        <dbReference type="ARBA" id="ARBA00022614"/>
    </source>
</evidence>
<keyword evidence="10" id="KW-0325">Glycoprotein</keyword>
<evidence type="ECO:0000256" key="9">
    <source>
        <dbReference type="ARBA" id="ARBA00023136"/>
    </source>
</evidence>
<keyword evidence="9" id="KW-0472">Membrane</keyword>
<gene>
    <name evidence="12" type="ORF">LSAT_V11C500243830</name>
</gene>
<feature type="chain" id="PRO_5040392777" description="Leucine-rich repeat-containing N-terminal plant-type domain-containing protein" evidence="11">
    <location>
        <begin position="28"/>
        <end position="424"/>
    </location>
</feature>
<evidence type="ECO:0000256" key="6">
    <source>
        <dbReference type="ARBA" id="ARBA00022729"/>
    </source>
</evidence>
<evidence type="ECO:0000256" key="2">
    <source>
        <dbReference type="ARBA" id="ARBA00009592"/>
    </source>
</evidence>
<dbReference type="EMBL" id="NBSK02000005">
    <property type="protein sequence ID" value="KAJ0207869.1"/>
    <property type="molecule type" value="Genomic_DNA"/>
</dbReference>
<dbReference type="SMART" id="SM00369">
    <property type="entry name" value="LRR_TYP"/>
    <property type="match status" value="4"/>
</dbReference>
<organism evidence="12 13">
    <name type="scientific">Lactuca sativa</name>
    <name type="common">Garden lettuce</name>
    <dbReference type="NCBI Taxonomy" id="4236"/>
    <lineage>
        <taxon>Eukaryota</taxon>
        <taxon>Viridiplantae</taxon>
        <taxon>Streptophyta</taxon>
        <taxon>Embryophyta</taxon>
        <taxon>Tracheophyta</taxon>
        <taxon>Spermatophyta</taxon>
        <taxon>Magnoliopsida</taxon>
        <taxon>eudicotyledons</taxon>
        <taxon>Gunneridae</taxon>
        <taxon>Pentapetalae</taxon>
        <taxon>asterids</taxon>
        <taxon>campanulids</taxon>
        <taxon>Asterales</taxon>
        <taxon>Asteraceae</taxon>
        <taxon>Cichorioideae</taxon>
        <taxon>Cichorieae</taxon>
        <taxon>Lactucinae</taxon>
        <taxon>Lactuca</taxon>
    </lineage>
</organism>
<evidence type="ECO:0000256" key="1">
    <source>
        <dbReference type="ARBA" id="ARBA00004251"/>
    </source>
</evidence>
<keyword evidence="3" id="KW-1003">Cell membrane</keyword>
<keyword evidence="6 11" id="KW-0732">Signal</keyword>
<evidence type="ECO:0000256" key="10">
    <source>
        <dbReference type="ARBA" id="ARBA00023180"/>
    </source>
</evidence>
<feature type="signal peptide" evidence="11">
    <location>
        <begin position="1"/>
        <end position="27"/>
    </location>
</feature>